<comment type="caution">
    <text evidence="6">The sequence shown here is derived from an EMBL/GenBank/DDBJ whole genome shotgun (WGS) entry which is preliminary data.</text>
</comment>
<dbReference type="GO" id="GO:0009055">
    <property type="term" value="F:electron transfer activity"/>
    <property type="evidence" value="ECO:0007669"/>
    <property type="project" value="InterPro"/>
</dbReference>
<dbReference type="Proteomes" id="UP000245014">
    <property type="component" value="Unassembled WGS sequence"/>
</dbReference>
<proteinExistence type="predicted"/>
<protein>
    <recommendedName>
        <fullName evidence="5">Cytochrome c domain-containing protein</fullName>
    </recommendedName>
</protein>
<evidence type="ECO:0000313" key="7">
    <source>
        <dbReference type="Proteomes" id="UP000245014"/>
    </source>
</evidence>
<sequence>MILFLLISIKKEFIMRMLILTFVSMFLFVACSSEDKKDVKELAVKEEVVAQEEFVDENVEETISEDVIIVVKDGKTLYKSCSSCHGLKGDAKALGVSKPINDYSKEELLTIFKGYKDGTYGGEFKTIMKAHIEARSEQELELLADYISMIKEN</sequence>
<gene>
    <name evidence="6" type="ORF">DF188_09935</name>
</gene>
<dbReference type="SUPFAM" id="SSF46626">
    <property type="entry name" value="Cytochrome c"/>
    <property type="match status" value="1"/>
</dbReference>
<organism evidence="6 7">
    <name type="scientific">Aliarcobacter skirrowii</name>
    <dbReference type="NCBI Taxonomy" id="28200"/>
    <lineage>
        <taxon>Bacteria</taxon>
        <taxon>Pseudomonadati</taxon>
        <taxon>Campylobacterota</taxon>
        <taxon>Epsilonproteobacteria</taxon>
        <taxon>Campylobacterales</taxon>
        <taxon>Arcobacteraceae</taxon>
        <taxon>Aliarcobacter</taxon>
    </lineage>
</organism>
<evidence type="ECO:0000256" key="1">
    <source>
        <dbReference type="ARBA" id="ARBA00022617"/>
    </source>
</evidence>
<dbReference type="Pfam" id="PF00034">
    <property type="entry name" value="Cytochrom_C"/>
    <property type="match status" value="1"/>
</dbReference>
<accession>A0A2U2BYF5</accession>
<evidence type="ECO:0000256" key="2">
    <source>
        <dbReference type="ARBA" id="ARBA00022723"/>
    </source>
</evidence>
<dbReference type="STRING" id="28200.GCA_001572935_00072"/>
<evidence type="ECO:0000256" key="3">
    <source>
        <dbReference type="ARBA" id="ARBA00023004"/>
    </source>
</evidence>
<dbReference type="PROSITE" id="PS51007">
    <property type="entry name" value="CYTC"/>
    <property type="match status" value="1"/>
</dbReference>
<dbReference type="InterPro" id="IPR009056">
    <property type="entry name" value="Cyt_c-like_dom"/>
</dbReference>
<dbReference type="GO" id="GO:0046872">
    <property type="term" value="F:metal ion binding"/>
    <property type="evidence" value="ECO:0007669"/>
    <property type="project" value="UniProtKB-KW"/>
</dbReference>
<name>A0A2U2BYF5_9BACT</name>
<dbReference type="Gene3D" id="1.10.760.10">
    <property type="entry name" value="Cytochrome c-like domain"/>
    <property type="match status" value="1"/>
</dbReference>
<dbReference type="InterPro" id="IPR036909">
    <property type="entry name" value="Cyt_c-like_dom_sf"/>
</dbReference>
<feature type="domain" description="Cytochrome c" evidence="5">
    <location>
        <begin position="69"/>
        <end position="151"/>
    </location>
</feature>
<evidence type="ECO:0000256" key="4">
    <source>
        <dbReference type="PROSITE-ProRule" id="PRU00433"/>
    </source>
</evidence>
<keyword evidence="3 4" id="KW-0408">Iron</keyword>
<keyword evidence="2 4" id="KW-0479">Metal-binding</keyword>
<keyword evidence="1 4" id="KW-0349">Heme</keyword>
<dbReference type="EMBL" id="QEYI01000016">
    <property type="protein sequence ID" value="PWE19411.1"/>
    <property type="molecule type" value="Genomic_DNA"/>
</dbReference>
<dbReference type="AlphaFoldDB" id="A0A2U2BYF5"/>
<reference evidence="6 7" key="1">
    <citation type="submission" date="2018-05" db="EMBL/GenBank/DDBJ databases">
        <title>Antimicrobial susceptibility testing and genomic analysis of Arcobacter skirrowii strains and one Arcobacter butzleri isolated from German poultry farms.</title>
        <authorList>
            <person name="Haenel I."/>
            <person name="Hotzel H."/>
            <person name="Tomaso H."/>
            <person name="Busch A."/>
        </authorList>
    </citation>
    <scope>NUCLEOTIDE SEQUENCE [LARGE SCALE GENOMIC DNA]</scope>
    <source>
        <strain evidence="7">v</strain>
    </source>
</reference>
<dbReference type="GO" id="GO:0020037">
    <property type="term" value="F:heme binding"/>
    <property type="evidence" value="ECO:0007669"/>
    <property type="project" value="InterPro"/>
</dbReference>
<evidence type="ECO:0000259" key="5">
    <source>
        <dbReference type="PROSITE" id="PS51007"/>
    </source>
</evidence>
<evidence type="ECO:0000313" key="6">
    <source>
        <dbReference type="EMBL" id="PWE19411.1"/>
    </source>
</evidence>